<sequence>MATVSAVGGSRSRAPQVGRVAGAAVLAVVVASVVNAALALIGTAALSVPDDFKGFQPVAYVSLTFFGIAGAAVAWSLIAARAAEPVELLRRLALIIVPVTMLADLALLLSGQSPAGVALLVVMHVVVGLTAYFSLTRLAPARPVNARL</sequence>
<feature type="transmembrane region" description="Helical" evidence="1">
    <location>
        <begin position="115"/>
        <end position="135"/>
    </location>
</feature>
<evidence type="ECO:0000256" key="1">
    <source>
        <dbReference type="SAM" id="Phobius"/>
    </source>
</evidence>
<feature type="transmembrane region" description="Helical" evidence="1">
    <location>
        <begin position="58"/>
        <end position="80"/>
    </location>
</feature>
<dbReference type="EMBL" id="SMKX01000239">
    <property type="protein sequence ID" value="TDD44393.1"/>
    <property type="molecule type" value="Genomic_DNA"/>
</dbReference>
<feature type="transmembrane region" description="Helical" evidence="1">
    <location>
        <begin position="92"/>
        <end position="109"/>
    </location>
</feature>
<dbReference type="AlphaFoldDB" id="A0A4R4YHU8"/>
<keyword evidence="1" id="KW-1133">Transmembrane helix</keyword>
<dbReference type="OrthoDB" id="5197252at2"/>
<evidence type="ECO:0000313" key="2">
    <source>
        <dbReference type="EMBL" id="TDD44393.1"/>
    </source>
</evidence>
<feature type="transmembrane region" description="Helical" evidence="1">
    <location>
        <begin position="20"/>
        <end position="46"/>
    </location>
</feature>
<protein>
    <submittedName>
        <fullName evidence="2">Uncharacterized protein</fullName>
    </submittedName>
</protein>
<keyword evidence="1" id="KW-0472">Membrane</keyword>
<gene>
    <name evidence="2" type="ORF">E1263_40840</name>
</gene>
<proteinExistence type="predicted"/>
<dbReference type="Proteomes" id="UP000295124">
    <property type="component" value="Unassembled WGS sequence"/>
</dbReference>
<comment type="caution">
    <text evidence="2">The sequence shown here is derived from an EMBL/GenBank/DDBJ whole genome shotgun (WGS) entry which is preliminary data.</text>
</comment>
<dbReference type="InterPro" id="IPR045713">
    <property type="entry name" value="DUF6069"/>
</dbReference>
<dbReference type="RefSeq" id="WP_132177582.1">
    <property type="nucleotide sequence ID" value="NZ_SMKX01000239.1"/>
</dbReference>
<evidence type="ECO:0000313" key="3">
    <source>
        <dbReference type="Proteomes" id="UP000295124"/>
    </source>
</evidence>
<accession>A0A4R4YHU8</accession>
<name>A0A4R4YHU8_9ACTN</name>
<dbReference type="Pfam" id="PF19545">
    <property type="entry name" value="DUF6069"/>
    <property type="match status" value="1"/>
</dbReference>
<keyword evidence="1" id="KW-0812">Transmembrane</keyword>
<organism evidence="2 3">
    <name type="scientific">Kribbella antibiotica</name>
    <dbReference type="NCBI Taxonomy" id="190195"/>
    <lineage>
        <taxon>Bacteria</taxon>
        <taxon>Bacillati</taxon>
        <taxon>Actinomycetota</taxon>
        <taxon>Actinomycetes</taxon>
        <taxon>Propionibacteriales</taxon>
        <taxon>Kribbellaceae</taxon>
        <taxon>Kribbella</taxon>
    </lineage>
</organism>
<keyword evidence="3" id="KW-1185">Reference proteome</keyword>
<reference evidence="2 3" key="1">
    <citation type="submission" date="2019-03" db="EMBL/GenBank/DDBJ databases">
        <title>Draft genome sequences of novel Actinobacteria.</title>
        <authorList>
            <person name="Sahin N."/>
            <person name="Ay H."/>
            <person name="Saygin H."/>
        </authorList>
    </citation>
    <scope>NUCLEOTIDE SEQUENCE [LARGE SCALE GENOMIC DNA]</scope>
    <source>
        <strain evidence="2 3">JCM 13523</strain>
    </source>
</reference>